<feature type="region of interest" description="Disordered" evidence="1">
    <location>
        <begin position="75"/>
        <end position="157"/>
    </location>
</feature>
<organism evidence="2 3">
    <name type="scientific">Portunus trituberculatus</name>
    <name type="common">Swimming crab</name>
    <name type="synonym">Neptunus trituberculatus</name>
    <dbReference type="NCBI Taxonomy" id="210409"/>
    <lineage>
        <taxon>Eukaryota</taxon>
        <taxon>Metazoa</taxon>
        <taxon>Ecdysozoa</taxon>
        <taxon>Arthropoda</taxon>
        <taxon>Crustacea</taxon>
        <taxon>Multicrustacea</taxon>
        <taxon>Malacostraca</taxon>
        <taxon>Eumalacostraca</taxon>
        <taxon>Eucarida</taxon>
        <taxon>Decapoda</taxon>
        <taxon>Pleocyemata</taxon>
        <taxon>Brachyura</taxon>
        <taxon>Eubrachyura</taxon>
        <taxon>Portunoidea</taxon>
        <taxon>Portunidae</taxon>
        <taxon>Portuninae</taxon>
        <taxon>Portunus</taxon>
    </lineage>
</organism>
<protein>
    <submittedName>
        <fullName evidence="2">Uncharacterized protein</fullName>
    </submittedName>
</protein>
<gene>
    <name evidence="2" type="ORF">E2C01_033969</name>
</gene>
<feature type="region of interest" description="Disordered" evidence="1">
    <location>
        <begin position="1"/>
        <end position="52"/>
    </location>
</feature>
<evidence type="ECO:0000256" key="1">
    <source>
        <dbReference type="SAM" id="MobiDB-lite"/>
    </source>
</evidence>
<accession>A0A5B7F1K0</accession>
<reference evidence="2 3" key="1">
    <citation type="submission" date="2019-05" db="EMBL/GenBank/DDBJ databases">
        <title>Another draft genome of Portunus trituberculatus and its Hox gene families provides insights of decapod evolution.</title>
        <authorList>
            <person name="Jeong J.-H."/>
            <person name="Song I."/>
            <person name="Kim S."/>
            <person name="Choi T."/>
            <person name="Kim D."/>
            <person name="Ryu S."/>
            <person name="Kim W."/>
        </authorList>
    </citation>
    <scope>NUCLEOTIDE SEQUENCE [LARGE SCALE GENOMIC DNA]</scope>
    <source>
        <tissue evidence="2">Muscle</tissue>
    </source>
</reference>
<dbReference type="Proteomes" id="UP000324222">
    <property type="component" value="Unassembled WGS sequence"/>
</dbReference>
<comment type="caution">
    <text evidence="2">The sequence shown here is derived from an EMBL/GenBank/DDBJ whole genome shotgun (WGS) entry which is preliminary data.</text>
</comment>
<feature type="compositionally biased region" description="Basic and acidic residues" evidence="1">
    <location>
        <begin position="197"/>
        <end position="212"/>
    </location>
</feature>
<feature type="compositionally biased region" description="Basic residues" evidence="1">
    <location>
        <begin position="1"/>
        <end position="34"/>
    </location>
</feature>
<feature type="region of interest" description="Disordered" evidence="1">
    <location>
        <begin position="177"/>
        <end position="212"/>
    </location>
</feature>
<dbReference type="AlphaFoldDB" id="A0A5B7F1K0"/>
<dbReference type="EMBL" id="VSRR010004681">
    <property type="protein sequence ID" value="MPC40412.1"/>
    <property type="molecule type" value="Genomic_DNA"/>
</dbReference>
<evidence type="ECO:0000313" key="2">
    <source>
        <dbReference type="EMBL" id="MPC40412.1"/>
    </source>
</evidence>
<proteinExistence type="predicted"/>
<feature type="compositionally biased region" description="Low complexity" evidence="1">
    <location>
        <begin position="78"/>
        <end position="106"/>
    </location>
</feature>
<evidence type="ECO:0000313" key="3">
    <source>
        <dbReference type="Proteomes" id="UP000324222"/>
    </source>
</evidence>
<name>A0A5B7F1K0_PORTR</name>
<keyword evidence="3" id="KW-1185">Reference proteome</keyword>
<sequence>MSRNTMRKMNKQYQYHHHHHHHHLPLSRRQRRRQSFPMRASYSKRAGNLSAPGKQWAASSLSRPVLTAALPTLSAFHPSSTLPSRSSTSSTLSSSTTATDPPLSLSCQERVGGHPSSLGPITSIGGVGGTASFASTPRIHTPTTDFQPPYFPPPYLGTENQMTVSTTPFHPYAPRLTPAPIHPFTRSTPPATQPAGGERRDHSSDTMHIKGT</sequence>
<dbReference type="OrthoDB" id="6252992at2759"/>